<evidence type="ECO:0000313" key="2">
    <source>
        <dbReference type="Proteomes" id="UP000605992"/>
    </source>
</evidence>
<organism evidence="1 2">
    <name type="scientific">Planotetraspora thailandica</name>
    <dbReference type="NCBI Taxonomy" id="487172"/>
    <lineage>
        <taxon>Bacteria</taxon>
        <taxon>Bacillati</taxon>
        <taxon>Actinomycetota</taxon>
        <taxon>Actinomycetes</taxon>
        <taxon>Streptosporangiales</taxon>
        <taxon>Streptosporangiaceae</taxon>
        <taxon>Planotetraspora</taxon>
    </lineage>
</organism>
<name>A0A8J3XY71_9ACTN</name>
<gene>
    <name evidence="1" type="ORF">Pth03_52600</name>
</gene>
<keyword evidence="2" id="KW-1185">Reference proteome</keyword>
<protein>
    <submittedName>
        <fullName evidence="1">Uncharacterized protein</fullName>
    </submittedName>
</protein>
<dbReference type="EMBL" id="BOOR01000042">
    <property type="protein sequence ID" value="GII56871.1"/>
    <property type="molecule type" value="Genomic_DNA"/>
</dbReference>
<sequence>MSHRSDLIHAGWIWEENARVLCEILASLVGYTFDDLDWQAVGSALPDTDDDGEGRWYSYFLVGAEAALELRLARAVGGSELSFEVFGSADGVLYAQIKLAGDMATRYAISNR</sequence>
<dbReference type="AlphaFoldDB" id="A0A8J3XY71"/>
<dbReference type="RefSeq" id="WP_203947010.1">
    <property type="nucleotide sequence ID" value="NZ_BOOR01000042.1"/>
</dbReference>
<dbReference type="Proteomes" id="UP000605992">
    <property type="component" value="Unassembled WGS sequence"/>
</dbReference>
<reference evidence="1" key="1">
    <citation type="submission" date="2021-01" db="EMBL/GenBank/DDBJ databases">
        <title>Whole genome shotgun sequence of Planotetraspora thailandica NBRC 104271.</title>
        <authorList>
            <person name="Komaki H."/>
            <person name="Tamura T."/>
        </authorList>
    </citation>
    <scope>NUCLEOTIDE SEQUENCE</scope>
    <source>
        <strain evidence="1">NBRC 104271</strain>
    </source>
</reference>
<comment type="caution">
    <text evidence="1">The sequence shown here is derived from an EMBL/GenBank/DDBJ whole genome shotgun (WGS) entry which is preliminary data.</text>
</comment>
<accession>A0A8J3XY71</accession>
<proteinExistence type="predicted"/>
<evidence type="ECO:0000313" key="1">
    <source>
        <dbReference type="EMBL" id="GII56871.1"/>
    </source>
</evidence>